<sequence>MSCHQVFHVKELQRRILSFLYNPQSIHRGAKSDLASAARSATLLYFVAIDLIWEKLDSLGPLLKLIPELERDTLLQTWKELTEGSPCQKRFDFYAARVKRITVSANQYQVSLLRDCGWLRLPNLTCLHWDWCPGWGAFGGDPERVEQVDTQLAVDGLSKLLTEGLLRLEIESAPTSMPGAFTELFELLPDKCPFLEVVKHSSSNCERIFRSLARLPRLRAVWLSSVPPFQGGAGVPVGFPPIRSVRLEGLSIDTPRFLRTISATEGLTSLTVTVCSKPNGASIPTQLASLAGLSNLTRLWIFFGHTSAGSELLIPLLTLKCIKELRVIGHRGSFRPSPCTLMDVSTMVRSWPFLTSLIISHPSLTINLHAIAGFAACASLGELRLQVNPPEGGLDLDLDPEWQSTSRLVIIDLDGIGHMDYDDRLKLASYFPQPGGWGYLHYEMLPVYEDPEERSYRESDAFDDCNRPEFELWLRSRYCYVILMFADTRSGSGQLACRLLTVRLVLEAEHGLWDAMNLVAADEPNVDKLAVTR</sequence>
<dbReference type="Gene3D" id="3.80.10.10">
    <property type="entry name" value="Ribonuclease Inhibitor"/>
    <property type="match status" value="1"/>
</dbReference>
<dbReference type="SUPFAM" id="SSF52047">
    <property type="entry name" value="RNI-like"/>
    <property type="match status" value="1"/>
</dbReference>
<dbReference type="AlphaFoldDB" id="A0A067P7R2"/>
<dbReference type="EMBL" id="KL197771">
    <property type="protein sequence ID" value="KDQ49860.1"/>
    <property type="molecule type" value="Genomic_DNA"/>
</dbReference>
<dbReference type="Proteomes" id="UP000027265">
    <property type="component" value="Unassembled WGS sequence"/>
</dbReference>
<proteinExistence type="predicted"/>
<reference evidence="2" key="1">
    <citation type="journal article" date="2014" name="Proc. Natl. Acad. Sci. U.S.A.">
        <title>Extensive sampling of basidiomycete genomes demonstrates inadequacy of the white-rot/brown-rot paradigm for wood decay fungi.</title>
        <authorList>
            <person name="Riley R."/>
            <person name="Salamov A.A."/>
            <person name="Brown D.W."/>
            <person name="Nagy L.G."/>
            <person name="Floudas D."/>
            <person name="Held B.W."/>
            <person name="Levasseur A."/>
            <person name="Lombard V."/>
            <person name="Morin E."/>
            <person name="Otillar R."/>
            <person name="Lindquist E.A."/>
            <person name="Sun H."/>
            <person name="LaButti K.M."/>
            <person name="Schmutz J."/>
            <person name="Jabbour D."/>
            <person name="Luo H."/>
            <person name="Baker S.E."/>
            <person name="Pisabarro A.G."/>
            <person name="Walton J.D."/>
            <person name="Blanchette R.A."/>
            <person name="Henrissat B."/>
            <person name="Martin F."/>
            <person name="Cullen D."/>
            <person name="Hibbett D.S."/>
            <person name="Grigoriev I.V."/>
        </authorList>
    </citation>
    <scope>NUCLEOTIDE SEQUENCE [LARGE SCALE GENOMIC DNA]</scope>
    <source>
        <strain evidence="2">MUCL 33604</strain>
    </source>
</reference>
<dbReference type="HOGENOM" id="CLU_510959_0_0_1"/>
<dbReference type="InParanoid" id="A0A067P7R2"/>
<name>A0A067P7R2_9AGAM</name>
<protein>
    <recommendedName>
        <fullName evidence="3">F-box domain-containing protein</fullName>
    </recommendedName>
</protein>
<dbReference type="OrthoDB" id="3064137at2759"/>
<evidence type="ECO:0008006" key="3">
    <source>
        <dbReference type="Google" id="ProtNLM"/>
    </source>
</evidence>
<organism evidence="1 2">
    <name type="scientific">Jaapia argillacea MUCL 33604</name>
    <dbReference type="NCBI Taxonomy" id="933084"/>
    <lineage>
        <taxon>Eukaryota</taxon>
        <taxon>Fungi</taxon>
        <taxon>Dikarya</taxon>
        <taxon>Basidiomycota</taxon>
        <taxon>Agaricomycotina</taxon>
        <taxon>Agaricomycetes</taxon>
        <taxon>Agaricomycetidae</taxon>
        <taxon>Jaapiales</taxon>
        <taxon>Jaapiaceae</taxon>
        <taxon>Jaapia</taxon>
    </lineage>
</organism>
<evidence type="ECO:0000313" key="1">
    <source>
        <dbReference type="EMBL" id="KDQ49860.1"/>
    </source>
</evidence>
<gene>
    <name evidence="1" type="ORF">JAAARDRAFT_51540</name>
</gene>
<dbReference type="InterPro" id="IPR032675">
    <property type="entry name" value="LRR_dom_sf"/>
</dbReference>
<accession>A0A067P7R2</accession>
<evidence type="ECO:0000313" key="2">
    <source>
        <dbReference type="Proteomes" id="UP000027265"/>
    </source>
</evidence>
<keyword evidence="2" id="KW-1185">Reference proteome</keyword>